<organism evidence="5 6">
    <name type="scientific">Clostridium fungisolvens</name>
    <dbReference type="NCBI Taxonomy" id="1604897"/>
    <lineage>
        <taxon>Bacteria</taxon>
        <taxon>Bacillati</taxon>
        <taxon>Bacillota</taxon>
        <taxon>Clostridia</taxon>
        <taxon>Eubacteriales</taxon>
        <taxon>Clostridiaceae</taxon>
        <taxon>Clostridium</taxon>
    </lineage>
</organism>
<evidence type="ECO:0000313" key="5">
    <source>
        <dbReference type="EMBL" id="GFP75862.1"/>
    </source>
</evidence>
<dbReference type="Gene3D" id="1.20.120.50">
    <property type="entry name" value="Hemerythrin-like"/>
    <property type="match status" value="1"/>
</dbReference>
<dbReference type="AlphaFoldDB" id="A0A6V8SH04"/>
<keyword evidence="6" id="KW-1185">Reference proteome</keyword>
<gene>
    <name evidence="5" type="ORF">bsdtw1_01954</name>
</gene>
<dbReference type="RefSeq" id="WP_183277332.1">
    <property type="nucleotide sequence ID" value="NZ_BLZR01000001.1"/>
</dbReference>
<sequence>MFLWSSKYETGSSFIDDNHKKLFEIGYDVLAFMQSERNEVNTSYFKNVLKDFMTYAKFNFSIEEDYMSEIEYTGFVSHKQEHYFFIKRLCYYDFDEIITNKESLQKLFEFIYSWLDQHIISEDLKLFKKQL</sequence>
<dbReference type="Proteomes" id="UP000580568">
    <property type="component" value="Unassembled WGS sequence"/>
</dbReference>
<keyword evidence="2" id="KW-0479">Metal-binding</keyword>
<dbReference type="SUPFAM" id="SSF47188">
    <property type="entry name" value="Hemerythrin-like"/>
    <property type="match status" value="1"/>
</dbReference>
<dbReference type="CDD" id="cd12107">
    <property type="entry name" value="Hemerythrin"/>
    <property type="match status" value="1"/>
</dbReference>
<evidence type="ECO:0000256" key="3">
    <source>
        <dbReference type="ARBA" id="ARBA00023004"/>
    </source>
</evidence>
<accession>A0A6V8SH04</accession>
<dbReference type="PANTHER" id="PTHR37164">
    <property type="entry name" value="BACTERIOHEMERYTHRIN"/>
    <property type="match status" value="1"/>
</dbReference>
<dbReference type="InterPro" id="IPR012312">
    <property type="entry name" value="Hemerythrin-like"/>
</dbReference>
<dbReference type="NCBIfam" id="TIGR02481">
    <property type="entry name" value="hemeryth_dom"/>
    <property type="match status" value="1"/>
</dbReference>
<comment type="similarity">
    <text evidence="1">Belongs to the hemerythrin family.</text>
</comment>
<dbReference type="InterPro" id="IPR050669">
    <property type="entry name" value="Hemerythrin"/>
</dbReference>
<evidence type="ECO:0000259" key="4">
    <source>
        <dbReference type="Pfam" id="PF01814"/>
    </source>
</evidence>
<dbReference type="PANTHER" id="PTHR37164:SF1">
    <property type="entry name" value="BACTERIOHEMERYTHRIN"/>
    <property type="match status" value="1"/>
</dbReference>
<reference evidence="5 6" key="1">
    <citation type="submission" date="2020-07" db="EMBL/GenBank/DDBJ databases">
        <title>A new beta-1,3-glucan-decomposing anaerobic bacterium isolated from anoxic soil subjected to biological soil disinfestation.</title>
        <authorList>
            <person name="Ueki A."/>
            <person name="Tonouchi A."/>
        </authorList>
    </citation>
    <scope>NUCLEOTIDE SEQUENCE [LARGE SCALE GENOMIC DNA]</scope>
    <source>
        <strain evidence="5 6">TW1</strain>
    </source>
</reference>
<protein>
    <submittedName>
        <fullName evidence="5">Bacteriohemerythrin</fullName>
    </submittedName>
</protein>
<dbReference type="Pfam" id="PF01814">
    <property type="entry name" value="Hemerythrin"/>
    <property type="match status" value="1"/>
</dbReference>
<dbReference type="InterPro" id="IPR035938">
    <property type="entry name" value="Hemerythrin-like_sf"/>
</dbReference>
<proteinExistence type="inferred from homology"/>
<dbReference type="GO" id="GO:0046872">
    <property type="term" value="F:metal ion binding"/>
    <property type="evidence" value="ECO:0007669"/>
    <property type="project" value="UniProtKB-KW"/>
</dbReference>
<name>A0A6V8SH04_9CLOT</name>
<comment type="caution">
    <text evidence="5">The sequence shown here is derived from an EMBL/GenBank/DDBJ whole genome shotgun (WGS) entry which is preliminary data.</text>
</comment>
<dbReference type="EMBL" id="BLZR01000001">
    <property type="protein sequence ID" value="GFP75862.1"/>
    <property type="molecule type" value="Genomic_DNA"/>
</dbReference>
<evidence type="ECO:0000256" key="1">
    <source>
        <dbReference type="ARBA" id="ARBA00010587"/>
    </source>
</evidence>
<keyword evidence="3" id="KW-0408">Iron</keyword>
<dbReference type="InterPro" id="IPR012827">
    <property type="entry name" value="Hemerythrin_metal-bd"/>
</dbReference>
<evidence type="ECO:0000313" key="6">
    <source>
        <dbReference type="Proteomes" id="UP000580568"/>
    </source>
</evidence>
<evidence type="ECO:0000256" key="2">
    <source>
        <dbReference type="ARBA" id="ARBA00022723"/>
    </source>
</evidence>
<feature type="domain" description="Hemerythrin-like" evidence="4">
    <location>
        <begin position="11"/>
        <end position="128"/>
    </location>
</feature>